<dbReference type="EMBL" id="JACGCI010000270">
    <property type="protein sequence ID" value="KAF6741264.1"/>
    <property type="molecule type" value="Genomic_DNA"/>
</dbReference>
<proteinExistence type="predicted"/>
<reference evidence="2 3" key="1">
    <citation type="submission" date="2020-07" db="EMBL/GenBank/DDBJ databases">
        <title>Comparative genomics of pyrophilous fungi reveals a link between fire events and developmental genes.</title>
        <authorList>
            <consortium name="DOE Joint Genome Institute"/>
            <person name="Steindorff A.S."/>
            <person name="Carver A."/>
            <person name="Calhoun S."/>
            <person name="Stillman K."/>
            <person name="Liu H."/>
            <person name="Lipzen A."/>
            <person name="Pangilinan J."/>
            <person name="Labutti K."/>
            <person name="Bruns T.D."/>
            <person name="Grigoriev I.V."/>
        </authorList>
    </citation>
    <scope>NUCLEOTIDE SEQUENCE [LARGE SCALE GENOMIC DNA]</scope>
    <source>
        <strain evidence="2 3">CBS 144469</strain>
    </source>
</reference>
<name>A0A8H6H6E7_9AGAR</name>
<evidence type="ECO:0000256" key="1">
    <source>
        <dbReference type="SAM" id="MobiDB-lite"/>
    </source>
</evidence>
<dbReference type="AlphaFoldDB" id="A0A8H6H6E7"/>
<organism evidence="2 3">
    <name type="scientific">Ephemerocybe angulata</name>
    <dbReference type="NCBI Taxonomy" id="980116"/>
    <lineage>
        <taxon>Eukaryota</taxon>
        <taxon>Fungi</taxon>
        <taxon>Dikarya</taxon>
        <taxon>Basidiomycota</taxon>
        <taxon>Agaricomycotina</taxon>
        <taxon>Agaricomycetes</taxon>
        <taxon>Agaricomycetidae</taxon>
        <taxon>Agaricales</taxon>
        <taxon>Agaricineae</taxon>
        <taxon>Psathyrellaceae</taxon>
        <taxon>Ephemerocybe</taxon>
    </lineage>
</organism>
<evidence type="ECO:0000313" key="3">
    <source>
        <dbReference type="Proteomes" id="UP000521943"/>
    </source>
</evidence>
<protein>
    <submittedName>
        <fullName evidence="2">Uncharacterized protein</fullName>
    </submittedName>
</protein>
<gene>
    <name evidence="2" type="ORF">DFP72DRAFT_862770</name>
</gene>
<accession>A0A8H6H6E7</accession>
<evidence type="ECO:0000313" key="2">
    <source>
        <dbReference type="EMBL" id="KAF6741264.1"/>
    </source>
</evidence>
<dbReference type="OrthoDB" id="3219336at2759"/>
<sequence length="286" mass="32337">MPRSLEQHPPLRRYSPTTPRRSDRLRKLNAPRPPPALADALEPPGVHGVGTSIVVRSEASLSPPTSPLQLTLYSLPKLAFTPSIPSVLSSCDSIPLRLTDVILWQKDKKWEEESSAEQQLPDPPALNDEKVLKAALTVIEESGSCRVCFGYMVEPYIFCSSCLGRLFEMELGKKLIVFKYKEHERHAQDVCQKIPKSVDQLARLIRCLRLHNISLPERADFFQYTCPTCRVKSGICPARNYGLQDTLQAVAESLHGRHDLPPPASEHYRLENLFYDAELERSRRSL</sequence>
<feature type="region of interest" description="Disordered" evidence="1">
    <location>
        <begin position="1"/>
        <end position="44"/>
    </location>
</feature>
<dbReference type="Proteomes" id="UP000521943">
    <property type="component" value="Unassembled WGS sequence"/>
</dbReference>
<comment type="caution">
    <text evidence="2">The sequence shown here is derived from an EMBL/GenBank/DDBJ whole genome shotgun (WGS) entry which is preliminary data.</text>
</comment>
<keyword evidence="3" id="KW-1185">Reference proteome</keyword>